<keyword evidence="3 6" id="KW-0812">Transmembrane</keyword>
<reference evidence="7" key="1">
    <citation type="submission" date="2020-10" db="EMBL/GenBank/DDBJ databases">
        <authorList>
            <person name="Gilroy R."/>
        </authorList>
    </citation>
    <scope>NUCLEOTIDE SEQUENCE</scope>
    <source>
        <strain evidence="7">ChiBcec16-1751</strain>
    </source>
</reference>
<dbReference type="AlphaFoldDB" id="A0A9D1JU12"/>
<sequence length="120" mass="12992">MTYMFQLLIIAAVSFVGELLSLIVPLPIPGSVYGLLLLLLLLITGVVKLHHIEKAADFFIQIMPMLFIAPAVSVLPIFDSVADRLLAVALVCVVSTLVVMIITGVVAQALVTRKEGRKHE</sequence>
<accession>A0A9D1JU12</accession>
<gene>
    <name evidence="7" type="ORF">IAA83_07965</name>
</gene>
<keyword evidence="2" id="KW-1003">Cell membrane</keyword>
<dbReference type="PANTHER" id="PTHR33931:SF2">
    <property type="entry name" value="HOLIN-LIKE PROTEIN CIDA"/>
    <property type="match status" value="1"/>
</dbReference>
<feature type="transmembrane region" description="Helical" evidence="6">
    <location>
        <begin position="58"/>
        <end position="78"/>
    </location>
</feature>
<evidence type="ECO:0000313" key="7">
    <source>
        <dbReference type="EMBL" id="HIS65288.1"/>
    </source>
</evidence>
<keyword evidence="5 6" id="KW-0472">Membrane</keyword>
<comment type="subcellular location">
    <subcellularLocation>
        <location evidence="1">Cell membrane</location>
        <topology evidence="1">Multi-pass membrane protein</topology>
    </subcellularLocation>
</comment>
<reference evidence="7" key="2">
    <citation type="journal article" date="2021" name="PeerJ">
        <title>Extensive microbial diversity within the chicken gut microbiome revealed by metagenomics and culture.</title>
        <authorList>
            <person name="Gilroy R."/>
            <person name="Ravi A."/>
            <person name="Getino M."/>
            <person name="Pursley I."/>
            <person name="Horton D.L."/>
            <person name="Alikhan N.F."/>
            <person name="Baker D."/>
            <person name="Gharbi K."/>
            <person name="Hall N."/>
            <person name="Watson M."/>
            <person name="Adriaenssens E.M."/>
            <person name="Foster-Nyarko E."/>
            <person name="Jarju S."/>
            <person name="Secka A."/>
            <person name="Antonio M."/>
            <person name="Oren A."/>
            <person name="Chaudhuri R.R."/>
            <person name="La Ragione R."/>
            <person name="Hildebrand F."/>
            <person name="Pallen M.J."/>
        </authorList>
    </citation>
    <scope>NUCLEOTIDE SEQUENCE</scope>
    <source>
        <strain evidence="7">ChiBcec16-1751</strain>
    </source>
</reference>
<comment type="caution">
    <text evidence="7">The sequence shown here is derived from an EMBL/GenBank/DDBJ whole genome shotgun (WGS) entry which is preliminary data.</text>
</comment>
<protein>
    <submittedName>
        <fullName evidence="7">CidA/LrgA family protein</fullName>
    </submittedName>
</protein>
<feature type="transmembrane region" description="Helical" evidence="6">
    <location>
        <begin position="31"/>
        <end position="51"/>
    </location>
</feature>
<proteinExistence type="predicted"/>
<organism evidence="7 8">
    <name type="scientific">Candidatus Avoscillospira avistercoris</name>
    <dbReference type="NCBI Taxonomy" id="2840707"/>
    <lineage>
        <taxon>Bacteria</taxon>
        <taxon>Bacillati</taxon>
        <taxon>Bacillota</taxon>
        <taxon>Clostridia</taxon>
        <taxon>Eubacteriales</taxon>
        <taxon>Oscillospiraceae</taxon>
        <taxon>Oscillospiraceae incertae sedis</taxon>
        <taxon>Candidatus Avoscillospira</taxon>
    </lineage>
</organism>
<evidence type="ECO:0000256" key="6">
    <source>
        <dbReference type="SAM" id="Phobius"/>
    </source>
</evidence>
<evidence type="ECO:0000256" key="5">
    <source>
        <dbReference type="ARBA" id="ARBA00023136"/>
    </source>
</evidence>
<evidence type="ECO:0000256" key="1">
    <source>
        <dbReference type="ARBA" id="ARBA00004651"/>
    </source>
</evidence>
<name>A0A9D1JU12_9FIRM</name>
<evidence type="ECO:0000256" key="3">
    <source>
        <dbReference type="ARBA" id="ARBA00022692"/>
    </source>
</evidence>
<dbReference type="InterPro" id="IPR005538">
    <property type="entry name" value="LrgA/CidA"/>
</dbReference>
<dbReference type="EMBL" id="DVJJ01000118">
    <property type="protein sequence ID" value="HIS65288.1"/>
    <property type="molecule type" value="Genomic_DNA"/>
</dbReference>
<dbReference type="PANTHER" id="PTHR33931">
    <property type="entry name" value="HOLIN-LIKE PROTEIN CIDA-RELATED"/>
    <property type="match status" value="1"/>
</dbReference>
<evidence type="ECO:0000313" key="8">
    <source>
        <dbReference type="Proteomes" id="UP000886741"/>
    </source>
</evidence>
<dbReference type="Pfam" id="PF03788">
    <property type="entry name" value="LrgA"/>
    <property type="match status" value="1"/>
</dbReference>
<keyword evidence="4 6" id="KW-1133">Transmembrane helix</keyword>
<evidence type="ECO:0000256" key="2">
    <source>
        <dbReference type="ARBA" id="ARBA00022475"/>
    </source>
</evidence>
<dbReference type="GO" id="GO:0005886">
    <property type="term" value="C:plasma membrane"/>
    <property type="evidence" value="ECO:0007669"/>
    <property type="project" value="UniProtKB-SubCell"/>
</dbReference>
<feature type="transmembrane region" description="Helical" evidence="6">
    <location>
        <begin position="84"/>
        <end position="111"/>
    </location>
</feature>
<evidence type="ECO:0000256" key="4">
    <source>
        <dbReference type="ARBA" id="ARBA00022989"/>
    </source>
</evidence>
<dbReference type="Proteomes" id="UP000886741">
    <property type="component" value="Unassembled WGS sequence"/>
</dbReference>